<feature type="region of interest" description="Disordered" evidence="1">
    <location>
        <begin position="1"/>
        <end position="29"/>
    </location>
</feature>
<dbReference type="PANTHER" id="PTHR48475">
    <property type="entry name" value="RIBONUCLEASE H"/>
    <property type="match status" value="1"/>
</dbReference>
<dbReference type="Pfam" id="PF13456">
    <property type="entry name" value="RVT_3"/>
    <property type="match status" value="1"/>
</dbReference>
<reference evidence="3" key="1">
    <citation type="submission" date="2022-12" db="EMBL/GenBank/DDBJ databases">
        <title>Draft genome assemblies for two species of Escallonia (Escalloniales).</title>
        <authorList>
            <person name="Chanderbali A."/>
            <person name="Dervinis C."/>
            <person name="Anghel I."/>
            <person name="Soltis D."/>
            <person name="Soltis P."/>
            <person name="Zapata F."/>
        </authorList>
    </citation>
    <scope>NUCLEOTIDE SEQUENCE</scope>
    <source>
        <strain evidence="3">UCBG92.1500</strain>
        <tissue evidence="3">Leaf</tissue>
    </source>
</reference>
<dbReference type="InterPro" id="IPR036397">
    <property type="entry name" value="RNaseH_sf"/>
</dbReference>
<dbReference type="InterPro" id="IPR002156">
    <property type="entry name" value="RNaseH_domain"/>
</dbReference>
<gene>
    <name evidence="3" type="ORF">RJ640_002194</name>
</gene>
<evidence type="ECO:0000313" key="3">
    <source>
        <dbReference type="EMBL" id="KAK2996034.1"/>
    </source>
</evidence>
<evidence type="ECO:0000259" key="2">
    <source>
        <dbReference type="Pfam" id="PF13456"/>
    </source>
</evidence>
<organism evidence="3 4">
    <name type="scientific">Escallonia rubra</name>
    <dbReference type="NCBI Taxonomy" id="112253"/>
    <lineage>
        <taxon>Eukaryota</taxon>
        <taxon>Viridiplantae</taxon>
        <taxon>Streptophyta</taxon>
        <taxon>Embryophyta</taxon>
        <taxon>Tracheophyta</taxon>
        <taxon>Spermatophyta</taxon>
        <taxon>Magnoliopsida</taxon>
        <taxon>eudicotyledons</taxon>
        <taxon>Gunneridae</taxon>
        <taxon>Pentapetalae</taxon>
        <taxon>asterids</taxon>
        <taxon>campanulids</taxon>
        <taxon>Escalloniales</taxon>
        <taxon>Escalloniaceae</taxon>
        <taxon>Escallonia</taxon>
    </lineage>
</organism>
<dbReference type="AlphaFoldDB" id="A0AA88RTN2"/>
<feature type="region of interest" description="Disordered" evidence="1">
    <location>
        <begin position="510"/>
        <end position="532"/>
    </location>
</feature>
<dbReference type="GO" id="GO:0003676">
    <property type="term" value="F:nucleic acid binding"/>
    <property type="evidence" value="ECO:0007669"/>
    <property type="project" value="InterPro"/>
</dbReference>
<comment type="caution">
    <text evidence="3">The sequence shown here is derived from an EMBL/GenBank/DDBJ whole genome shotgun (WGS) entry which is preliminary data.</text>
</comment>
<dbReference type="Proteomes" id="UP001187471">
    <property type="component" value="Unassembled WGS sequence"/>
</dbReference>
<dbReference type="Gene3D" id="3.30.420.10">
    <property type="entry name" value="Ribonuclease H-like superfamily/Ribonuclease H"/>
    <property type="match status" value="1"/>
</dbReference>
<dbReference type="InterPro" id="IPR012337">
    <property type="entry name" value="RNaseH-like_sf"/>
</dbReference>
<feature type="compositionally biased region" description="Basic and acidic residues" evidence="1">
    <location>
        <begin position="365"/>
        <end position="379"/>
    </location>
</feature>
<name>A0AA88RTN2_9ASTE</name>
<dbReference type="CDD" id="cd09279">
    <property type="entry name" value="RNase_HI_like"/>
    <property type="match status" value="1"/>
</dbReference>
<dbReference type="PANTHER" id="PTHR48475:SF1">
    <property type="entry name" value="RNASE H TYPE-1 DOMAIN-CONTAINING PROTEIN"/>
    <property type="match status" value="1"/>
</dbReference>
<protein>
    <recommendedName>
        <fullName evidence="2">RNase H type-1 domain-containing protein</fullName>
    </recommendedName>
</protein>
<evidence type="ECO:0000256" key="1">
    <source>
        <dbReference type="SAM" id="MobiDB-lite"/>
    </source>
</evidence>
<feature type="region of interest" description="Disordered" evidence="1">
    <location>
        <begin position="329"/>
        <end position="379"/>
    </location>
</feature>
<feature type="domain" description="RNase H type-1" evidence="2">
    <location>
        <begin position="800"/>
        <end position="896"/>
    </location>
</feature>
<accession>A0AA88RTN2</accession>
<dbReference type="GO" id="GO:0004523">
    <property type="term" value="F:RNA-DNA hybrid ribonuclease activity"/>
    <property type="evidence" value="ECO:0007669"/>
    <property type="project" value="InterPro"/>
</dbReference>
<dbReference type="SUPFAM" id="SSF53098">
    <property type="entry name" value="Ribonuclease H-like"/>
    <property type="match status" value="1"/>
</dbReference>
<dbReference type="EMBL" id="JAVXUO010000025">
    <property type="protein sequence ID" value="KAK2996034.1"/>
    <property type="molecule type" value="Genomic_DNA"/>
</dbReference>
<keyword evidence="4" id="KW-1185">Reference proteome</keyword>
<sequence>MENDSKRAAARSSSSSTSTCPVTRSKARDEMVAPNQVVVPISKPRVQFKEVVVSHYEKDGVSGSKVPHLELEENTLHEMPPPSFQYASDEKCFILNELIMNLAKKGKIELDIDGVEESNHASVISSDVTPSKGPNTSNNTLTMGAHMMIIQFGTLDPGKRHAAKRSHKEVDKASRLDIPKPITLGDFFPSGYLKDEVVETVCMVSVHEDEHDLDAEAIGEDNESMLTSLQGLPLRFTLQEMLDLPEPAHKLKSDTLFHVIDAMKSYNLFLRRPWAHENGVVPSILHQCLKFYRDREKKVDGDGRPFTEAEFHFADAKFYMESEMSQECLSTETSSTKKNEPQKGKQVMMPSQLQPKEVLKGSVSGEKKPPLKEVQKESPRKESPVFKYVPVSRKAEGQSPFVDLAELKEVKAARVPKKVDVQVLKEELTVPLTTIGTVRLPLKGFVEPSRDMAKHPHPPSVKTYKGFDVKAQRLLKSSGYDFENPVSLGELSPELTGEKVHGLNKMQKKLRQQGHRVSPPRMGVGYKPGRPIRVPLKSKQNKVRIKYITAEEVDESGDGQTVLPRTSVFDYIQTLTTTSLKQIKTSSSEHSSQTSAFKRLGVTPLNKSKIDSTRIPRASVFSRLGGPACKIDDKDFGSTSEIEAGPKEDRKTRSLILSRMKRKTKIEVINDGILKAKRRTTVITGQGNNQVEKKSRNNEDVVEAVYHITTEENATLDTVEDDLMEADASPARKRGITYFDIVYVPRTAIKGQALADFLVDHPIPADWKISEDFPDEEVFFVETFQPCMMFFDEAARLDGAGARVAFVSPQRQVLSYTFTLGEKCSNNVVEYQALIIGLQMALELGIPSLAVSGDSKLVINQLLKEYEVKKEDLVLYFRYATSLINKFDSVELEHADAISVRVVEAEDWRQPLIDYLEHGRLTEDIRHKVEIQRREPRFIHYKDTLFRRSYEGLFLRCLGEDEAAQAMDKAHSGVCGAHNQVRSFTSESRGCVTTCRLWSRTA</sequence>
<evidence type="ECO:0000313" key="4">
    <source>
        <dbReference type="Proteomes" id="UP001187471"/>
    </source>
</evidence>
<proteinExistence type="predicted"/>
<feature type="compositionally biased region" description="Low complexity" evidence="1">
    <location>
        <begin position="10"/>
        <end position="24"/>
    </location>
</feature>